<reference evidence="1 2" key="1">
    <citation type="journal article" date="2014" name="Am. J. Bot.">
        <title>Genome assembly and annotation for red clover (Trifolium pratense; Fabaceae).</title>
        <authorList>
            <person name="Istvanek J."/>
            <person name="Jaros M."/>
            <person name="Krenek A."/>
            <person name="Repkova J."/>
        </authorList>
    </citation>
    <scope>NUCLEOTIDE SEQUENCE [LARGE SCALE GENOMIC DNA]</scope>
    <source>
        <strain evidence="2">cv. Tatra</strain>
        <tissue evidence="1">Young leaves</tissue>
    </source>
</reference>
<evidence type="ECO:0000313" key="2">
    <source>
        <dbReference type="Proteomes" id="UP000236291"/>
    </source>
</evidence>
<keyword evidence="1" id="KW-0413">Isomerase</keyword>
<organism evidence="1 2">
    <name type="scientific">Trifolium pratense</name>
    <name type="common">Red clover</name>
    <dbReference type="NCBI Taxonomy" id="57577"/>
    <lineage>
        <taxon>Eukaryota</taxon>
        <taxon>Viridiplantae</taxon>
        <taxon>Streptophyta</taxon>
        <taxon>Embryophyta</taxon>
        <taxon>Tracheophyta</taxon>
        <taxon>Spermatophyta</taxon>
        <taxon>Magnoliopsida</taxon>
        <taxon>eudicotyledons</taxon>
        <taxon>Gunneridae</taxon>
        <taxon>Pentapetalae</taxon>
        <taxon>rosids</taxon>
        <taxon>fabids</taxon>
        <taxon>Fabales</taxon>
        <taxon>Fabaceae</taxon>
        <taxon>Papilionoideae</taxon>
        <taxon>50 kb inversion clade</taxon>
        <taxon>NPAAA clade</taxon>
        <taxon>Hologalegina</taxon>
        <taxon>IRL clade</taxon>
        <taxon>Trifolieae</taxon>
        <taxon>Trifolium</taxon>
    </lineage>
</organism>
<proteinExistence type="predicted"/>
<dbReference type="Proteomes" id="UP000236291">
    <property type="component" value="Unassembled WGS sequence"/>
</dbReference>
<evidence type="ECO:0000313" key="1">
    <source>
        <dbReference type="EMBL" id="PNX55549.1"/>
    </source>
</evidence>
<dbReference type="AlphaFoldDB" id="A0A2K3JNC9"/>
<dbReference type="STRING" id="57577.A0A2K3JNC9"/>
<gene>
    <name evidence="1" type="ORF">L195_g049178</name>
</gene>
<comment type="caution">
    <text evidence="1">The sequence shown here is derived from an EMBL/GenBank/DDBJ whole genome shotgun (WGS) entry which is preliminary data.</text>
</comment>
<feature type="non-terminal residue" evidence="1">
    <location>
        <position position="1"/>
    </location>
</feature>
<reference evidence="1 2" key="2">
    <citation type="journal article" date="2017" name="Front. Plant Sci.">
        <title>Gene Classification and Mining of Molecular Markers Useful in Red Clover (Trifolium pratense) Breeding.</title>
        <authorList>
            <person name="Istvanek J."/>
            <person name="Dluhosova J."/>
            <person name="Dluhos P."/>
            <person name="Patkova L."/>
            <person name="Nedelnik J."/>
            <person name="Repkova J."/>
        </authorList>
    </citation>
    <scope>NUCLEOTIDE SEQUENCE [LARGE SCALE GENOMIC DNA]</scope>
    <source>
        <strain evidence="2">cv. Tatra</strain>
        <tissue evidence="1">Young leaves</tissue>
    </source>
</reference>
<name>A0A2K3JNC9_TRIPR</name>
<dbReference type="GO" id="GO:0016853">
    <property type="term" value="F:isomerase activity"/>
    <property type="evidence" value="ECO:0007669"/>
    <property type="project" value="UniProtKB-KW"/>
</dbReference>
<accession>A0A2K3JNC9</accession>
<sequence>VDTLLSWADFKQSNDLKKSYGSKTQRLRGIVKLEDANDTGGRNSDNFEMCIGY</sequence>
<protein>
    <submittedName>
        <fullName evidence="1">DNA topoisomerase 2-like protein</fullName>
    </submittedName>
</protein>
<dbReference type="EMBL" id="ASHM01071944">
    <property type="protein sequence ID" value="PNX55549.1"/>
    <property type="molecule type" value="Genomic_DNA"/>
</dbReference>